<proteinExistence type="predicted"/>
<evidence type="ECO:0000313" key="2">
    <source>
        <dbReference type="Proteomes" id="UP001231649"/>
    </source>
</evidence>
<dbReference type="EMBL" id="CM056784">
    <property type="protein sequence ID" value="KAJ8724551.1"/>
    <property type="molecule type" value="Genomic_DNA"/>
</dbReference>
<dbReference type="Proteomes" id="UP001231649">
    <property type="component" value="Chromosome 8"/>
</dbReference>
<organism evidence="1 2">
    <name type="scientific">Mythimna loreyi</name>
    <dbReference type="NCBI Taxonomy" id="667449"/>
    <lineage>
        <taxon>Eukaryota</taxon>
        <taxon>Metazoa</taxon>
        <taxon>Ecdysozoa</taxon>
        <taxon>Arthropoda</taxon>
        <taxon>Hexapoda</taxon>
        <taxon>Insecta</taxon>
        <taxon>Pterygota</taxon>
        <taxon>Neoptera</taxon>
        <taxon>Endopterygota</taxon>
        <taxon>Lepidoptera</taxon>
        <taxon>Glossata</taxon>
        <taxon>Ditrysia</taxon>
        <taxon>Noctuoidea</taxon>
        <taxon>Noctuidae</taxon>
        <taxon>Noctuinae</taxon>
        <taxon>Hadenini</taxon>
        <taxon>Mythimna</taxon>
    </lineage>
</organism>
<accession>A0ACC2QSN9</accession>
<sequence length="293" mass="34640">MEFTENVYKRKKKYVSAVWNYFLRSSDKHHARYLEISEFVKDLKRKEISEVWKYFLKNEDKSFAECTLCDEEFKYNVDITELKKHLESKHKITLDTIKKVFFVEVEVGEGEEVEEKDNMEELKKAKPLRMRKNASSVWKYFVKSKDKTFGMCVICRNQSGSEAIVKYKRNYRSSVWEMFIRSKDKLTAKCKICGKRMKVNGTSALRRHLEAKHDNLEATEITYLVDVDEIDSEYEGLMYTKWTGNSIVWRYFLRSEDATKAYAKCTICEKVLKCEFGSTSALKKHLSAIHCIK</sequence>
<evidence type="ECO:0000313" key="1">
    <source>
        <dbReference type="EMBL" id="KAJ8724551.1"/>
    </source>
</evidence>
<protein>
    <submittedName>
        <fullName evidence="1">Uncharacterized protein</fullName>
    </submittedName>
</protein>
<name>A0ACC2QSN9_9NEOP</name>
<keyword evidence="2" id="KW-1185">Reference proteome</keyword>
<gene>
    <name evidence="1" type="ORF">PYW08_016025</name>
</gene>
<comment type="caution">
    <text evidence="1">The sequence shown here is derived from an EMBL/GenBank/DDBJ whole genome shotgun (WGS) entry which is preliminary data.</text>
</comment>
<reference evidence="1" key="1">
    <citation type="submission" date="2023-03" db="EMBL/GenBank/DDBJ databases">
        <title>Chromosome-level genomes of two armyworms, Mythimna separata and Mythimna loreyi, provide insights into the biosynthesis and reception of sex pheromones.</title>
        <authorList>
            <person name="Zhao H."/>
        </authorList>
    </citation>
    <scope>NUCLEOTIDE SEQUENCE</scope>
    <source>
        <strain evidence="1">BeijingLab</strain>
    </source>
</reference>